<evidence type="ECO:0000313" key="5">
    <source>
        <dbReference type="EMBL" id="SMP08893.1"/>
    </source>
</evidence>
<keyword evidence="2" id="KW-0175">Coiled coil</keyword>
<feature type="transmembrane region" description="Helical" evidence="3">
    <location>
        <begin position="183"/>
        <end position="205"/>
    </location>
</feature>
<dbReference type="RefSeq" id="WP_155191586.1">
    <property type="nucleotide sequence ID" value="NZ_BAAAEA010000001.1"/>
</dbReference>
<keyword evidence="3" id="KW-0812">Transmembrane</keyword>
<proteinExistence type="predicted"/>
<evidence type="ECO:0000313" key="6">
    <source>
        <dbReference type="Proteomes" id="UP001157914"/>
    </source>
</evidence>
<comment type="subcellular location">
    <subcellularLocation>
        <location evidence="1">Cell envelope</location>
    </subcellularLocation>
</comment>
<gene>
    <name evidence="5" type="ORF">SAMN06265374_1032</name>
</gene>
<keyword evidence="3" id="KW-0472">Membrane</keyword>
<name>A0ABY1NHC1_9HYPH</name>
<evidence type="ECO:0000256" key="1">
    <source>
        <dbReference type="ARBA" id="ARBA00004196"/>
    </source>
</evidence>
<accession>A0ABY1NHC1</accession>
<keyword evidence="3" id="KW-1133">Transmembrane helix</keyword>
<evidence type="ECO:0000256" key="2">
    <source>
        <dbReference type="ARBA" id="ARBA00023054"/>
    </source>
</evidence>
<evidence type="ECO:0000256" key="3">
    <source>
        <dbReference type="SAM" id="Phobius"/>
    </source>
</evidence>
<dbReference type="PANTHER" id="PTHR32347">
    <property type="entry name" value="EFFLUX SYSTEM COMPONENT YKNX-RELATED"/>
    <property type="match status" value="1"/>
</dbReference>
<dbReference type="Proteomes" id="UP001157914">
    <property type="component" value="Unassembled WGS sequence"/>
</dbReference>
<dbReference type="Gene3D" id="2.40.30.170">
    <property type="match status" value="1"/>
</dbReference>
<dbReference type="Pfam" id="PF07238">
    <property type="entry name" value="PilZ"/>
    <property type="match status" value="1"/>
</dbReference>
<comment type="caution">
    <text evidence="5">The sequence shown here is derived from an EMBL/GenBank/DDBJ whole genome shotgun (WGS) entry which is preliminary data.</text>
</comment>
<dbReference type="InterPro" id="IPR009875">
    <property type="entry name" value="PilZ_domain"/>
</dbReference>
<reference evidence="5 6" key="1">
    <citation type="submission" date="2017-05" db="EMBL/GenBank/DDBJ databases">
        <authorList>
            <person name="Varghese N."/>
            <person name="Submissions S."/>
        </authorList>
    </citation>
    <scope>NUCLEOTIDE SEQUENCE [LARGE SCALE GENOMIC DNA]</scope>
    <source>
        <strain evidence="5 6">DSM 15949</strain>
    </source>
</reference>
<organism evidence="5 6">
    <name type="scientific">Roseibium denhamense</name>
    <dbReference type="NCBI Taxonomy" id="76305"/>
    <lineage>
        <taxon>Bacteria</taxon>
        <taxon>Pseudomonadati</taxon>
        <taxon>Pseudomonadota</taxon>
        <taxon>Alphaproteobacteria</taxon>
        <taxon>Hyphomicrobiales</taxon>
        <taxon>Stappiaceae</taxon>
        <taxon>Roseibium</taxon>
    </lineage>
</organism>
<dbReference type="InterPro" id="IPR050465">
    <property type="entry name" value="UPF0194_transport"/>
</dbReference>
<dbReference type="PANTHER" id="PTHR32347:SF29">
    <property type="entry name" value="UPF0194 MEMBRANE PROTEIN YBHG"/>
    <property type="match status" value="1"/>
</dbReference>
<protein>
    <submittedName>
        <fullName evidence="5">Multidrug resistance efflux pump</fullName>
    </submittedName>
</protein>
<evidence type="ECO:0000259" key="4">
    <source>
        <dbReference type="Pfam" id="PF07238"/>
    </source>
</evidence>
<sequence>MQVSARTIPVGIVLANTLVPMTSKVAKVDIIHERPSQRLHYRVTAPMRVTLGDQTFDAADWGLGGCRISGLSAPLPEVGSDHPLLCTLPFQGFNITLKASAEVVRSSEDTKEVAFRFVDLGERETALMQHFVEDLVRGKMTDVTDTIVRIDTPVTPVPTKPDPNPAQGIPVRRWPIKQIVMSLFYFALGIAVFGYVGIYIFATLFRLEISTAVVSAERYEVTAPATGRLTGLSLRTGDVAASGVPIAFIENDALISEIRKAETALMQAQVELSEHKLYLQVEADRETGYSLVAANDLRQARAETVTLELAVETAQDRLNRYKDLFAQGYLKRDVLATAQLELATAKSALEKHIIHVAELEKLGSEGGNFGILNGDKFSGLKSERIAEVARWQQEVDFRTKLLEELRVQPDMMPVTLGSNAAVVDVIAADGQTLKAGAPLVVLEESDHRVITAFLTQEEITQVRKGSPARIYVPAEDRWIEATVDMISRTDGFIDETTQMHRFRAPDARSAKVDLISKGGTLPQSGTPVTVYFERYRANKVLRLISGYLGDAT</sequence>
<feature type="domain" description="PilZ" evidence="4">
    <location>
        <begin position="34"/>
        <end position="133"/>
    </location>
</feature>
<dbReference type="EMBL" id="FXTT01000001">
    <property type="protein sequence ID" value="SMP08893.1"/>
    <property type="molecule type" value="Genomic_DNA"/>
</dbReference>
<dbReference type="Gene3D" id="2.40.10.220">
    <property type="entry name" value="predicted glycosyltransferase like domains"/>
    <property type="match status" value="1"/>
</dbReference>
<keyword evidence="6" id="KW-1185">Reference proteome</keyword>